<dbReference type="SUPFAM" id="SSF57840">
    <property type="entry name" value="Ribosomal protein L36"/>
    <property type="match status" value="1"/>
</dbReference>
<dbReference type="InterPro" id="IPR052010">
    <property type="entry name" value="Ribosomal_LSU_bL36"/>
</dbReference>
<dbReference type="NCBIfam" id="TIGR01022">
    <property type="entry name" value="rpmJ_bact"/>
    <property type="match status" value="1"/>
</dbReference>
<dbReference type="AlphaFoldDB" id="A0A0F7SB56"/>
<comment type="similarity">
    <text evidence="1 4">Belongs to the bacterial ribosomal protein bL36 family.</text>
</comment>
<dbReference type="PANTHER" id="PTHR18804">
    <property type="entry name" value="RIBOSOMAL PROTEIN"/>
    <property type="match status" value="1"/>
</dbReference>
<reference evidence="7" key="3">
    <citation type="submission" date="2014-06" db="EMBL/GenBank/DDBJ databases">
        <authorList>
            <person name="Berkman P.J."/>
        </authorList>
    </citation>
    <scope>NUCLEOTIDE SEQUENCE [LARGE SCALE GENOMIC DNA]</scope>
</reference>
<sequence>MLHTTLRILTRRTAATVPAQARLCSSSSTCSPALLKASTTSTTLNTSSTNFARLTLPAVAQASTVAKSLEQQQRGMKVRSSVKRFCDGCSVVRRKGRLYVICSKDPKHKQRQG</sequence>
<dbReference type="InterPro" id="IPR000473">
    <property type="entry name" value="Ribosomal_bL36"/>
</dbReference>
<proteinExistence type="inferred from homology"/>
<dbReference type="GO" id="GO:0005840">
    <property type="term" value="C:ribosome"/>
    <property type="evidence" value="ECO:0007669"/>
    <property type="project" value="UniProtKB-KW"/>
</dbReference>
<dbReference type="PANTHER" id="PTHR18804:SF16">
    <property type="entry name" value="RIBOSOMAL PROTEIN"/>
    <property type="match status" value="1"/>
</dbReference>
<dbReference type="PROSITE" id="PS00828">
    <property type="entry name" value="RIBOSOMAL_L36"/>
    <property type="match status" value="1"/>
</dbReference>
<dbReference type="STRING" id="49012.A0A0F7SB56"/>
<keyword evidence="2 4" id="KW-0689">Ribosomal protein</keyword>
<dbReference type="GO" id="GO:0003735">
    <property type="term" value="F:structural constituent of ribosome"/>
    <property type="evidence" value="ECO:0007669"/>
    <property type="project" value="InterPro"/>
</dbReference>
<organism evidence="6 7">
    <name type="scientific">Sporisorium scitamineum</name>
    <dbReference type="NCBI Taxonomy" id="49012"/>
    <lineage>
        <taxon>Eukaryota</taxon>
        <taxon>Fungi</taxon>
        <taxon>Dikarya</taxon>
        <taxon>Basidiomycota</taxon>
        <taxon>Ustilaginomycotina</taxon>
        <taxon>Ustilaginomycetes</taxon>
        <taxon>Ustilaginales</taxon>
        <taxon>Ustilaginaceae</taxon>
        <taxon>Sporisorium</taxon>
    </lineage>
</organism>
<accession>A0A0F7SB56</accession>
<evidence type="ECO:0000256" key="1">
    <source>
        <dbReference type="ARBA" id="ARBA00007645"/>
    </source>
</evidence>
<evidence type="ECO:0000256" key="2">
    <source>
        <dbReference type="ARBA" id="ARBA00022980"/>
    </source>
</evidence>
<dbReference type="GO" id="GO:0006412">
    <property type="term" value="P:translation"/>
    <property type="evidence" value="ECO:0007669"/>
    <property type="project" value="InterPro"/>
</dbReference>
<dbReference type="Proteomes" id="UP000242770">
    <property type="component" value="Unassembled WGS sequence"/>
</dbReference>
<protein>
    <recommendedName>
        <fullName evidence="4">Ribosomal protein</fullName>
    </recommendedName>
</protein>
<name>A0A0F7SB56_9BASI</name>
<evidence type="ECO:0000313" key="6">
    <source>
        <dbReference type="EMBL" id="CDW97923.1"/>
    </source>
</evidence>
<dbReference type="GO" id="GO:1990904">
    <property type="term" value="C:ribonucleoprotein complex"/>
    <property type="evidence" value="ECO:0007669"/>
    <property type="project" value="UniProtKB-KW"/>
</dbReference>
<reference evidence="6" key="1">
    <citation type="submission" date="2014-06" db="EMBL/GenBank/DDBJ databases">
        <authorList>
            <person name="Berkman J.Paul."/>
        </authorList>
    </citation>
    <scope>NUCLEOTIDE SEQUENCE [LARGE SCALE GENOMIC DNA]</scope>
</reference>
<evidence type="ECO:0000313" key="5">
    <source>
        <dbReference type="EMBL" id="CDU26347.1"/>
    </source>
</evidence>
<evidence type="ECO:0000256" key="4">
    <source>
        <dbReference type="RuleBase" id="RU000570"/>
    </source>
</evidence>
<keyword evidence="3 4" id="KW-0687">Ribonucleoprotein</keyword>
<keyword evidence="7" id="KW-1185">Reference proteome</keyword>
<dbReference type="OrthoDB" id="10265903at2759"/>
<reference evidence="5" key="2">
    <citation type="submission" date="2014-06" db="EMBL/GenBank/DDBJ databases">
        <authorList>
            <person name="Ju J."/>
            <person name="Zhang J."/>
        </authorList>
    </citation>
    <scope>NUCLEOTIDE SEQUENCE</scope>
    <source>
        <strain evidence="5">SscI8</strain>
    </source>
</reference>
<evidence type="ECO:0000256" key="3">
    <source>
        <dbReference type="ARBA" id="ARBA00023274"/>
    </source>
</evidence>
<dbReference type="InterPro" id="IPR035977">
    <property type="entry name" value="Ribosomal_bL36_sp"/>
</dbReference>
<gene>
    <name evidence="6" type="primary">SSCI43210.1</name>
    <name evidence="5" type="ORF">SPSC_06541</name>
</gene>
<dbReference type="Pfam" id="PF00444">
    <property type="entry name" value="Ribosomal_L36"/>
    <property type="match status" value="1"/>
</dbReference>
<dbReference type="EMBL" id="CCFA01002582">
    <property type="protein sequence ID" value="CDW97923.1"/>
    <property type="molecule type" value="Genomic_DNA"/>
</dbReference>
<dbReference type="EMBL" id="LK056694">
    <property type="protein sequence ID" value="CDU26347.1"/>
    <property type="molecule type" value="Genomic_DNA"/>
</dbReference>
<evidence type="ECO:0000313" key="7">
    <source>
        <dbReference type="Proteomes" id="UP000242770"/>
    </source>
</evidence>
<dbReference type="HAMAP" id="MF_00251">
    <property type="entry name" value="Ribosomal_bL36"/>
    <property type="match status" value="1"/>
</dbReference>